<evidence type="ECO:0000256" key="2">
    <source>
        <dbReference type="ARBA" id="ARBA00012180"/>
    </source>
</evidence>
<evidence type="ECO:0000256" key="1">
    <source>
        <dbReference type="ARBA" id="ARBA00010879"/>
    </source>
</evidence>
<dbReference type="InterPro" id="IPR012337">
    <property type="entry name" value="RNaseH-like_sf"/>
</dbReference>
<protein>
    <recommendedName>
        <fullName evidence="3">Gypsy retrotransposon integrase-like protein 1</fullName>
        <ecNumber evidence="2">3.1.26.4</ecNumber>
    </recommendedName>
</protein>
<dbReference type="SUPFAM" id="SSF56672">
    <property type="entry name" value="DNA/RNA polymerases"/>
    <property type="match status" value="1"/>
</dbReference>
<dbReference type="PROSITE" id="PS50994">
    <property type="entry name" value="INTEGRASE"/>
    <property type="match status" value="1"/>
</dbReference>
<keyword evidence="7" id="KW-1185">Reference proteome</keyword>
<dbReference type="Pfam" id="PF17919">
    <property type="entry name" value="RT_RNaseH_2"/>
    <property type="match status" value="1"/>
</dbReference>
<dbReference type="RefSeq" id="XP_026522045.1">
    <property type="nucleotide sequence ID" value="XM_026666260.1"/>
</dbReference>
<dbReference type="InterPro" id="IPR043502">
    <property type="entry name" value="DNA/RNA_pol_sf"/>
</dbReference>
<dbReference type="GO" id="GO:0003676">
    <property type="term" value="F:nucleic acid binding"/>
    <property type="evidence" value="ECO:0007669"/>
    <property type="project" value="InterPro"/>
</dbReference>
<dbReference type="Pfam" id="PF17921">
    <property type="entry name" value="Integrase_H2C2"/>
    <property type="match status" value="1"/>
</dbReference>
<dbReference type="Gene3D" id="3.30.70.270">
    <property type="match status" value="1"/>
</dbReference>
<accession>A0A6J1TVI3</accession>
<dbReference type="GO" id="GO:0015074">
    <property type="term" value="P:DNA integration"/>
    <property type="evidence" value="ECO:0007669"/>
    <property type="project" value="InterPro"/>
</dbReference>
<evidence type="ECO:0000259" key="6">
    <source>
        <dbReference type="PROSITE" id="PS50994"/>
    </source>
</evidence>
<name>A0A6J1TVI3_9SAUR</name>
<sequence>MGLGPYLPGRGERVLLPLLSTEKPPRGWGRACQQKERREENVLYSPWPEAHVSLINSRTADSGCGEGGEEPGSPDAPRVQPHGWQGVGNDPGSPYAVRITITASLLLHPPPPAGLSVYLGHEQNRPCVMEVDSGSSLSMVSWKTFKQLIPDIRRQDLSTQKIILRDYQGNRIPVAGSRNVQVSFKDHTATLPITIVDRDRPSLLGLQWFAPLGIELAGIHQTGNSDWEAALVQEFQDVFTEKLGKYKGSPISFSLNPDVAPICLKPRRVPFALKPKIDEQLDKLIAQGVLEPIDHARWETPIVTPIKPDGSIRICGDYRATLNHALQQSTYPVPVIQHLLHSLGGGKIFAKLDLAQAYQQLPVDAETAEAQTIVTHRGAFKCNRLQFGVSVAPGIFQSLMERLLQGIKGIVPYFDDVLIAAPTRDVLKERLRTVLQKFKNAGLKVKKDKCQLCTERVEFLGYLLDKKGIHPTEKKVTAIKNAPRPRNKTDLQASWVWGQREERTFQQVKDLLTSDAVLMQYNETLPLTVTCDASPFGVGAILSHVLPNGNEAPIAFFSRTLSKTERNYSQLDKEALAIVSAIKRFHEYVYGRPFTIITDHKPLLGIIAGDKPTPHILSPRMTRWSEFLAAYDYQLQHHPGKAIPHATELFSQKGCILWGDRVVIPGKLQHTVPKMLHDGHPGIVRMKALARSYAWWPGIDKQIEAWVATCNKCQEIRAAPPKAPPTEWDAPRGPWSRIHIDFAGPTKGHTFLITVDAYSNWLEVHKMKSTTTEAVTKKLNRLFATHGLPDVLVSDNGPQFTALAFEQYLADRGIHHALTSPAHPAANGRAE</sequence>
<organism evidence="7 8">
    <name type="scientific">Notechis scutatus</name>
    <name type="common">mainland tiger snake</name>
    <dbReference type="NCBI Taxonomy" id="8663"/>
    <lineage>
        <taxon>Eukaryota</taxon>
        <taxon>Metazoa</taxon>
        <taxon>Chordata</taxon>
        <taxon>Craniata</taxon>
        <taxon>Vertebrata</taxon>
        <taxon>Euteleostomi</taxon>
        <taxon>Lepidosauria</taxon>
        <taxon>Squamata</taxon>
        <taxon>Bifurcata</taxon>
        <taxon>Unidentata</taxon>
        <taxon>Episquamata</taxon>
        <taxon>Toxicofera</taxon>
        <taxon>Serpentes</taxon>
        <taxon>Colubroidea</taxon>
        <taxon>Elapidae</taxon>
        <taxon>Hydrophiinae</taxon>
        <taxon>Notechis</taxon>
    </lineage>
</organism>
<dbReference type="SUPFAM" id="SSF53098">
    <property type="entry name" value="Ribonuclease H-like"/>
    <property type="match status" value="1"/>
</dbReference>
<dbReference type="CDD" id="cd01647">
    <property type="entry name" value="RT_LTR"/>
    <property type="match status" value="1"/>
</dbReference>
<dbReference type="AlphaFoldDB" id="A0A6J1TVI3"/>
<dbReference type="Proteomes" id="UP000504612">
    <property type="component" value="Unplaced"/>
</dbReference>
<dbReference type="Pfam" id="PF00665">
    <property type="entry name" value="rve"/>
    <property type="match status" value="1"/>
</dbReference>
<gene>
    <name evidence="8" type="primary">LOC113411259</name>
</gene>
<dbReference type="InterPro" id="IPR021109">
    <property type="entry name" value="Peptidase_aspartic_dom_sf"/>
</dbReference>
<feature type="region of interest" description="Disordered" evidence="4">
    <location>
        <begin position="58"/>
        <end position="91"/>
    </location>
</feature>
<dbReference type="PROSITE" id="PS50878">
    <property type="entry name" value="RT_POL"/>
    <property type="match status" value="1"/>
</dbReference>
<dbReference type="FunFam" id="1.10.340.70:FF:000003">
    <property type="entry name" value="Protein CBG25708"/>
    <property type="match status" value="1"/>
</dbReference>
<dbReference type="InterPro" id="IPR041588">
    <property type="entry name" value="Integrase_H2C2"/>
</dbReference>
<dbReference type="KEGG" id="nss:113411259"/>
<dbReference type="InterPro" id="IPR050951">
    <property type="entry name" value="Retrovirus_Pol_polyprotein"/>
</dbReference>
<comment type="similarity">
    <text evidence="1">Belongs to the beta type-B retroviral polymerase family. HERV class-II K(HML-2) pol subfamily.</text>
</comment>
<dbReference type="Gene3D" id="2.40.70.10">
    <property type="entry name" value="Acid Proteases"/>
    <property type="match status" value="1"/>
</dbReference>
<dbReference type="CDD" id="cd09274">
    <property type="entry name" value="RNase_HI_RT_Ty3"/>
    <property type="match status" value="1"/>
</dbReference>
<dbReference type="Gene3D" id="1.10.340.70">
    <property type="match status" value="1"/>
</dbReference>
<dbReference type="PANTHER" id="PTHR37984:SF12">
    <property type="entry name" value="RIBONUCLEASE H"/>
    <property type="match status" value="1"/>
</dbReference>
<dbReference type="InterPro" id="IPR000477">
    <property type="entry name" value="RT_dom"/>
</dbReference>
<dbReference type="GO" id="GO:0004523">
    <property type="term" value="F:RNA-DNA hybrid ribonuclease activity"/>
    <property type="evidence" value="ECO:0007669"/>
    <property type="project" value="UniProtKB-EC"/>
</dbReference>
<evidence type="ECO:0000256" key="4">
    <source>
        <dbReference type="SAM" id="MobiDB-lite"/>
    </source>
</evidence>
<evidence type="ECO:0000313" key="8">
    <source>
        <dbReference type="RefSeq" id="XP_026522045.1"/>
    </source>
</evidence>
<feature type="domain" description="Reverse transcriptase" evidence="5">
    <location>
        <begin position="286"/>
        <end position="464"/>
    </location>
</feature>
<dbReference type="EC" id="3.1.26.4" evidence="2"/>
<dbReference type="PANTHER" id="PTHR37984">
    <property type="entry name" value="PROTEIN CBG26694"/>
    <property type="match status" value="1"/>
</dbReference>
<dbReference type="InterPro" id="IPR036397">
    <property type="entry name" value="RNaseH_sf"/>
</dbReference>
<proteinExistence type="inferred from homology"/>
<dbReference type="SUPFAM" id="SSF50630">
    <property type="entry name" value="Acid proteases"/>
    <property type="match status" value="1"/>
</dbReference>
<evidence type="ECO:0000256" key="3">
    <source>
        <dbReference type="ARBA" id="ARBA00039658"/>
    </source>
</evidence>
<feature type="non-terminal residue" evidence="8">
    <location>
        <position position="831"/>
    </location>
</feature>
<dbReference type="InterPro" id="IPR041577">
    <property type="entry name" value="RT_RNaseH_2"/>
</dbReference>
<evidence type="ECO:0000259" key="5">
    <source>
        <dbReference type="PROSITE" id="PS50878"/>
    </source>
</evidence>
<dbReference type="FunFam" id="3.10.20.370:FF:000001">
    <property type="entry name" value="Retrovirus-related Pol polyprotein from transposon 17.6-like protein"/>
    <property type="match status" value="1"/>
</dbReference>
<dbReference type="GeneID" id="113411259"/>
<feature type="domain" description="Integrase catalytic" evidence="6">
    <location>
        <begin position="730"/>
        <end position="831"/>
    </location>
</feature>
<dbReference type="InterPro" id="IPR001584">
    <property type="entry name" value="Integrase_cat-core"/>
</dbReference>
<dbReference type="Gene3D" id="3.10.20.370">
    <property type="match status" value="1"/>
</dbReference>
<dbReference type="Gene3D" id="3.10.10.10">
    <property type="entry name" value="HIV Type 1 Reverse Transcriptase, subunit A, domain 1"/>
    <property type="match status" value="1"/>
</dbReference>
<dbReference type="Gene3D" id="3.30.420.10">
    <property type="entry name" value="Ribonuclease H-like superfamily/Ribonuclease H"/>
    <property type="match status" value="1"/>
</dbReference>
<dbReference type="Pfam" id="PF00078">
    <property type="entry name" value="RVT_1"/>
    <property type="match status" value="1"/>
</dbReference>
<dbReference type="InterPro" id="IPR043128">
    <property type="entry name" value="Rev_trsase/Diguanyl_cyclase"/>
</dbReference>
<evidence type="ECO:0000313" key="7">
    <source>
        <dbReference type="Proteomes" id="UP000504612"/>
    </source>
</evidence>
<reference evidence="8" key="1">
    <citation type="submission" date="2025-08" db="UniProtKB">
        <authorList>
            <consortium name="RefSeq"/>
        </authorList>
    </citation>
    <scope>IDENTIFICATION</scope>
</reference>